<dbReference type="GeneID" id="87861553"/>
<dbReference type="AlphaFoldDB" id="A0AAE0MSW2"/>
<proteinExistence type="predicted"/>
<keyword evidence="3" id="KW-1185">Reference proteome</keyword>
<reference evidence="2" key="1">
    <citation type="journal article" date="2023" name="Mol. Phylogenet. Evol.">
        <title>Genome-scale phylogeny and comparative genomics of the fungal order Sordariales.</title>
        <authorList>
            <person name="Hensen N."/>
            <person name="Bonometti L."/>
            <person name="Westerberg I."/>
            <person name="Brannstrom I.O."/>
            <person name="Guillou S."/>
            <person name="Cros-Aarteil S."/>
            <person name="Calhoun S."/>
            <person name="Haridas S."/>
            <person name="Kuo A."/>
            <person name="Mondo S."/>
            <person name="Pangilinan J."/>
            <person name="Riley R."/>
            <person name="LaButti K."/>
            <person name="Andreopoulos B."/>
            <person name="Lipzen A."/>
            <person name="Chen C."/>
            <person name="Yan M."/>
            <person name="Daum C."/>
            <person name="Ng V."/>
            <person name="Clum A."/>
            <person name="Steindorff A."/>
            <person name="Ohm R.A."/>
            <person name="Martin F."/>
            <person name="Silar P."/>
            <person name="Natvig D.O."/>
            <person name="Lalanne C."/>
            <person name="Gautier V."/>
            <person name="Ament-Velasquez S.L."/>
            <person name="Kruys A."/>
            <person name="Hutchinson M.I."/>
            <person name="Powell A.J."/>
            <person name="Barry K."/>
            <person name="Miller A.N."/>
            <person name="Grigoriev I.V."/>
            <person name="Debuchy R."/>
            <person name="Gladieux P."/>
            <person name="Hiltunen Thoren M."/>
            <person name="Johannesson H."/>
        </authorList>
    </citation>
    <scope>NUCLEOTIDE SEQUENCE</scope>
    <source>
        <strain evidence="2">CBS 560.94</strain>
    </source>
</reference>
<name>A0AAE0MSW2_9PEZI</name>
<dbReference type="Proteomes" id="UP001278500">
    <property type="component" value="Unassembled WGS sequence"/>
</dbReference>
<evidence type="ECO:0000313" key="2">
    <source>
        <dbReference type="EMBL" id="KAK3348081.1"/>
    </source>
</evidence>
<dbReference type="RefSeq" id="XP_062683163.1">
    <property type="nucleotide sequence ID" value="XM_062824399.1"/>
</dbReference>
<reference evidence="2" key="2">
    <citation type="submission" date="2023-06" db="EMBL/GenBank/DDBJ databases">
        <authorList>
            <consortium name="Lawrence Berkeley National Laboratory"/>
            <person name="Haridas S."/>
            <person name="Hensen N."/>
            <person name="Bonometti L."/>
            <person name="Westerberg I."/>
            <person name="Brannstrom I.O."/>
            <person name="Guillou S."/>
            <person name="Cros-Aarteil S."/>
            <person name="Calhoun S."/>
            <person name="Kuo A."/>
            <person name="Mondo S."/>
            <person name="Pangilinan J."/>
            <person name="Riley R."/>
            <person name="Labutti K."/>
            <person name="Andreopoulos B."/>
            <person name="Lipzen A."/>
            <person name="Chen C."/>
            <person name="Yanf M."/>
            <person name="Daum C."/>
            <person name="Ng V."/>
            <person name="Clum A."/>
            <person name="Steindorff A."/>
            <person name="Ohm R."/>
            <person name="Martin F."/>
            <person name="Silar P."/>
            <person name="Natvig D."/>
            <person name="Lalanne C."/>
            <person name="Gautier V."/>
            <person name="Ament-Velasquez S.L."/>
            <person name="Kruys A."/>
            <person name="Hutchinson M.I."/>
            <person name="Powell A.J."/>
            <person name="Barry K."/>
            <person name="Miller A.N."/>
            <person name="Grigoriev I.V."/>
            <person name="Debuchy R."/>
            <person name="Gladieux P."/>
            <person name="Thoren M.H."/>
            <person name="Johannesson H."/>
        </authorList>
    </citation>
    <scope>NUCLEOTIDE SEQUENCE</scope>
    <source>
        <strain evidence="2">CBS 560.94</strain>
    </source>
</reference>
<evidence type="ECO:0000256" key="1">
    <source>
        <dbReference type="SAM" id="MobiDB-lite"/>
    </source>
</evidence>
<comment type="caution">
    <text evidence="2">The sequence shown here is derived from an EMBL/GenBank/DDBJ whole genome shotgun (WGS) entry which is preliminary data.</text>
</comment>
<evidence type="ECO:0000313" key="3">
    <source>
        <dbReference type="Proteomes" id="UP001278500"/>
    </source>
</evidence>
<protein>
    <submittedName>
        <fullName evidence="2">Uncharacterized protein</fullName>
    </submittedName>
</protein>
<accession>A0AAE0MSW2</accession>
<gene>
    <name evidence="2" type="ORF">B0H65DRAFT_422364</name>
</gene>
<dbReference type="EMBL" id="JAUEPP010000003">
    <property type="protein sequence ID" value="KAK3348081.1"/>
    <property type="molecule type" value="Genomic_DNA"/>
</dbReference>
<organism evidence="2 3">
    <name type="scientific">Neurospora tetraspora</name>
    <dbReference type="NCBI Taxonomy" id="94610"/>
    <lineage>
        <taxon>Eukaryota</taxon>
        <taxon>Fungi</taxon>
        <taxon>Dikarya</taxon>
        <taxon>Ascomycota</taxon>
        <taxon>Pezizomycotina</taxon>
        <taxon>Sordariomycetes</taxon>
        <taxon>Sordariomycetidae</taxon>
        <taxon>Sordariales</taxon>
        <taxon>Sordariaceae</taxon>
        <taxon>Neurospora</taxon>
    </lineage>
</organism>
<sequence>MSVCPGVIIESQGPALSTLRALPLGRSVLQVNHENGRGPNYFTASHSFSSGAMLTPNKVRQGVPSGSSDHVVIVGGAHSESSNASRRPGTPSPAGFSSLTVGWARGTTSTMESSASSSFPFTYRDCPWATT</sequence>
<feature type="region of interest" description="Disordered" evidence="1">
    <location>
        <begin position="75"/>
        <end position="100"/>
    </location>
</feature>